<keyword evidence="1" id="KW-0472">Membrane</keyword>
<protein>
    <submittedName>
        <fullName evidence="2">Uncharacterized protein</fullName>
    </submittedName>
</protein>
<dbReference type="EMBL" id="AABVCV010000011">
    <property type="protein sequence ID" value="EAJ1254840.1"/>
    <property type="molecule type" value="Genomic_DNA"/>
</dbReference>
<proteinExistence type="predicted"/>
<dbReference type="AlphaFoldDB" id="A0A7U8AQR5"/>
<comment type="caution">
    <text evidence="2">The sequence shown here is derived from an EMBL/GenBank/DDBJ whole genome shotgun (WGS) entry which is preliminary data.</text>
</comment>
<feature type="transmembrane region" description="Helical" evidence="1">
    <location>
        <begin position="12"/>
        <end position="35"/>
    </location>
</feature>
<sequence length="124" mass="14210">MMNYTQQGIELAQLSTPALLGVIVIVLAYIVINLYKKINHENQEKIKELILLSKETNKLISEQINTSKVSSEILVKFIESHCQKTHEKLLEIEDDIKDVNIKLSHISHIRNNELSKIYKGNNNA</sequence>
<gene>
    <name evidence="2" type="ORF">A0Y59_06600</name>
</gene>
<organism evidence="2 3">
    <name type="scientific">Campylobacter lari</name>
    <dbReference type="NCBI Taxonomy" id="201"/>
    <lineage>
        <taxon>Bacteria</taxon>
        <taxon>Pseudomonadati</taxon>
        <taxon>Campylobacterota</taxon>
        <taxon>Epsilonproteobacteria</taxon>
        <taxon>Campylobacterales</taxon>
        <taxon>Campylobacteraceae</taxon>
        <taxon>Campylobacter</taxon>
    </lineage>
</organism>
<keyword evidence="1" id="KW-1133">Transmembrane helix</keyword>
<accession>A0A7U8AQR5</accession>
<evidence type="ECO:0000313" key="2">
    <source>
        <dbReference type="EMBL" id="EAJ1254840.1"/>
    </source>
</evidence>
<evidence type="ECO:0000256" key="1">
    <source>
        <dbReference type="SAM" id="Phobius"/>
    </source>
</evidence>
<name>A0A7U8AQR5_CAMLA</name>
<dbReference type="Proteomes" id="UP000533324">
    <property type="component" value="Unassembled WGS sequence"/>
</dbReference>
<reference evidence="2 3" key="1">
    <citation type="submission" date="2018-05" db="EMBL/GenBank/DDBJ databases">
        <authorList>
            <consortium name="PulseNet: The National Subtyping Network for Foodborne Disease Surveillance"/>
            <person name="Tarr C.L."/>
            <person name="Trees E."/>
            <person name="Katz L.S."/>
            <person name="Carleton-Romer H.A."/>
            <person name="Stroika S."/>
            <person name="Kucerova Z."/>
            <person name="Roache K.F."/>
            <person name="Sabol A.L."/>
            <person name="Besser J."/>
            <person name="Gerner-Smidt P."/>
        </authorList>
    </citation>
    <scope>NUCLEOTIDE SEQUENCE [LARGE SCALE GENOMIC DNA]</scope>
    <source>
        <strain evidence="2 3">1988D-2602</strain>
    </source>
</reference>
<evidence type="ECO:0000313" key="3">
    <source>
        <dbReference type="Proteomes" id="UP000533324"/>
    </source>
</evidence>
<keyword evidence="1" id="KW-0812">Transmembrane</keyword>